<accession>A0A0F9APT8</accession>
<evidence type="ECO:0000313" key="1">
    <source>
        <dbReference type="EMBL" id="KKL03637.1"/>
    </source>
</evidence>
<dbReference type="AlphaFoldDB" id="A0A0F9APT8"/>
<gene>
    <name evidence="1" type="ORF">LCGC14_2624150</name>
</gene>
<organism evidence="1">
    <name type="scientific">marine sediment metagenome</name>
    <dbReference type="NCBI Taxonomy" id="412755"/>
    <lineage>
        <taxon>unclassified sequences</taxon>
        <taxon>metagenomes</taxon>
        <taxon>ecological metagenomes</taxon>
    </lineage>
</organism>
<name>A0A0F9APT8_9ZZZZ</name>
<proteinExistence type="predicted"/>
<sequence>MDENEKEYRIEALREACRHRLAKETADDIVKNAQKYFDFLQGDKE</sequence>
<protein>
    <submittedName>
        <fullName evidence="1">Uncharacterized protein</fullName>
    </submittedName>
</protein>
<comment type="caution">
    <text evidence="1">The sequence shown here is derived from an EMBL/GenBank/DDBJ whole genome shotgun (WGS) entry which is preliminary data.</text>
</comment>
<reference evidence="1" key="1">
    <citation type="journal article" date="2015" name="Nature">
        <title>Complex archaea that bridge the gap between prokaryotes and eukaryotes.</title>
        <authorList>
            <person name="Spang A."/>
            <person name="Saw J.H."/>
            <person name="Jorgensen S.L."/>
            <person name="Zaremba-Niedzwiedzka K."/>
            <person name="Martijn J."/>
            <person name="Lind A.E."/>
            <person name="van Eijk R."/>
            <person name="Schleper C."/>
            <person name="Guy L."/>
            <person name="Ettema T.J."/>
        </authorList>
    </citation>
    <scope>NUCLEOTIDE SEQUENCE</scope>
</reference>
<dbReference type="EMBL" id="LAZR01044849">
    <property type="protein sequence ID" value="KKL03637.1"/>
    <property type="molecule type" value="Genomic_DNA"/>
</dbReference>